<dbReference type="PANTHER" id="PTHR15427:SF33">
    <property type="entry name" value="COLLAGEN IV NC1 DOMAIN-CONTAINING PROTEIN"/>
    <property type="match status" value="1"/>
</dbReference>
<evidence type="ECO:0000313" key="8">
    <source>
        <dbReference type="Proteomes" id="UP001195483"/>
    </source>
</evidence>
<comment type="subcellular location">
    <subcellularLocation>
        <location evidence="1">Secreted</location>
    </subcellularLocation>
</comment>
<feature type="region of interest" description="Disordered" evidence="4">
    <location>
        <begin position="46"/>
        <end position="127"/>
    </location>
</feature>
<comment type="caution">
    <text evidence="7">The sequence shown here is derived from an EMBL/GenBank/DDBJ whole genome shotgun (WGS) entry which is preliminary data.</text>
</comment>
<feature type="chain" id="PRO_5042153576" description="C1q domain-containing protein" evidence="5">
    <location>
        <begin position="26"/>
        <end position="264"/>
    </location>
</feature>
<keyword evidence="3 5" id="KW-0732">Signal</keyword>
<dbReference type="Pfam" id="PF01391">
    <property type="entry name" value="Collagen"/>
    <property type="match status" value="1"/>
</dbReference>
<dbReference type="InterPro" id="IPR050392">
    <property type="entry name" value="Collagen/C1q_domain"/>
</dbReference>
<evidence type="ECO:0000259" key="6">
    <source>
        <dbReference type="PROSITE" id="PS50871"/>
    </source>
</evidence>
<evidence type="ECO:0000256" key="4">
    <source>
        <dbReference type="SAM" id="MobiDB-lite"/>
    </source>
</evidence>
<keyword evidence="8" id="KW-1185">Reference proteome</keyword>
<accession>A0AAE0SWA4</accession>
<dbReference type="EMBL" id="JAEAOA010001716">
    <property type="protein sequence ID" value="KAK3599301.1"/>
    <property type="molecule type" value="Genomic_DNA"/>
</dbReference>
<dbReference type="AlphaFoldDB" id="A0AAE0SWA4"/>
<dbReference type="InterPro" id="IPR008983">
    <property type="entry name" value="Tumour_necrosis_fac-like_dom"/>
</dbReference>
<organism evidence="7 8">
    <name type="scientific">Potamilus streckersoni</name>
    <dbReference type="NCBI Taxonomy" id="2493646"/>
    <lineage>
        <taxon>Eukaryota</taxon>
        <taxon>Metazoa</taxon>
        <taxon>Spiralia</taxon>
        <taxon>Lophotrochozoa</taxon>
        <taxon>Mollusca</taxon>
        <taxon>Bivalvia</taxon>
        <taxon>Autobranchia</taxon>
        <taxon>Heteroconchia</taxon>
        <taxon>Palaeoheterodonta</taxon>
        <taxon>Unionida</taxon>
        <taxon>Unionoidea</taxon>
        <taxon>Unionidae</taxon>
        <taxon>Ambleminae</taxon>
        <taxon>Lampsilini</taxon>
        <taxon>Potamilus</taxon>
    </lineage>
</organism>
<dbReference type="GO" id="GO:0005581">
    <property type="term" value="C:collagen trimer"/>
    <property type="evidence" value="ECO:0007669"/>
    <property type="project" value="UniProtKB-KW"/>
</dbReference>
<proteinExistence type="predicted"/>
<dbReference type="PANTHER" id="PTHR15427">
    <property type="entry name" value="EMILIN ELASTIN MICROFIBRIL INTERFACE-LOCATED PROTEIN ELASTIN MICROFIBRIL INTERFACER"/>
    <property type="match status" value="1"/>
</dbReference>
<dbReference type="SMART" id="SM00110">
    <property type="entry name" value="C1Q"/>
    <property type="match status" value="1"/>
</dbReference>
<gene>
    <name evidence="7" type="ORF">CHS0354_028664</name>
</gene>
<dbReference type="PRINTS" id="PR00007">
    <property type="entry name" value="COMPLEMNTC1Q"/>
</dbReference>
<evidence type="ECO:0000256" key="1">
    <source>
        <dbReference type="ARBA" id="ARBA00004613"/>
    </source>
</evidence>
<dbReference type="InterPro" id="IPR008160">
    <property type="entry name" value="Collagen"/>
</dbReference>
<protein>
    <recommendedName>
        <fullName evidence="6">C1q domain-containing protein</fullName>
    </recommendedName>
</protein>
<evidence type="ECO:0000256" key="5">
    <source>
        <dbReference type="SAM" id="SignalP"/>
    </source>
</evidence>
<dbReference type="Gene3D" id="2.60.120.40">
    <property type="match status" value="1"/>
</dbReference>
<dbReference type="InterPro" id="IPR001073">
    <property type="entry name" value="C1q_dom"/>
</dbReference>
<feature type="domain" description="C1q" evidence="6">
    <location>
        <begin position="134"/>
        <end position="264"/>
    </location>
</feature>
<reference evidence="7" key="3">
    <citation type="submission" date="2023-05" db="EMBL/GenBank/DDBJ databases">
        <authorList>
            <person name="Smith C.H."/>
        </authorList>
    </citation>
    <scope>NUCLEOTIDE SEQUENCE</scope>
    <source>
        <strain evidence="7">CHS0354</strain>
        <tissue evidence="7">Mantle</tissue>
    </source>
</reference>
<dbReference type="Pfam" id="PF00386">
    <property type="entry name" value="C1q"/>
    <property type="match status" value="1"/>
</dbReference>
<dbReference type="PROSITE" id="PS50871">
    <property type="entry name" value="C1Q"/>
    <property type="match status" value="1"/>
</dbReference>
<reference evidence="7" key="1">
    <citation type="journal article" date="2021" name="Genome Biol. Evol.">
        <title>A High-Quality Reference Genome for a Parasitic Bivalve with Doubly Uniparental Inheritance (Bivalvia: Unionida).</title>
        <authorList>
            <person name="Smith C.H."/>
        </authorList>
    </citation>
    <scope>NUCLEOTIDE SEQUENCE</scope>
    <source>
        <strain evidence="7">CHS0354</strain>
    </source>
</reference>
<evidence type="ECO:0000256" key="3">
    <source>
        <dbReference type="ARBA" id="ARBA00022729"/>
    </source>
</evidence>
<dbReference type="Proteomes" id="UP001195483">
    <property type="component" value="Unassembled WGS sequence"/>
</dbReference>
<feature type="signal peptide" evidence="5">
    <location>
        <begin position="1"/>
        <end position="25"/>
    </location>
</feature>
<dbReference type="SUPFAM" id="SSF49842">
    <property type="entry name" value="TNF-like"/>
    <property type="match status" value="1"/>
</dbReference>
<evidence type="ECO:0000313" key="7">
    <source>
        <dbReference type="EMBL" id="KAK3599301.1"/>
    </source>
</evidence>
<reference evidence="7" key="2">
    <citation type="journal article" date="2021" name="Genome Biol. Evol.">
        <title>Developing a high-quality reference genome for a parasitic bivalve with doubly uniparental inheritance (Bivalvia: Unionida).</title>
        <authorList>
            <person name="Smith C.H."/>
        </authorList>
    </citation>
    <scope>NUCLEOTIDE SEQUENCE</scope>
    <source>
        <strain evidence="7">CHS0354</strain>
        <tissue evidence="7">Mantle</tissue>
    </source>
</reference>
<name>A0AAE0SWA4_9BIVA</name>
<sequence length="264" mass="28198">MTCKMPHQLCTIIVLVILFSPTTHLYQTKGDFLSCQCCSGTQGNPGTPGIPGLNGQQGPEGIKGLKGDTGDKGEKGTQGLQGSVGPMGPKGSRGKNGDMGSTGAKGANGDRGPQGIMGPMGPKGEKGIKGDMPTLPPHIAFSVSRKSWLGPVLQDTTIEFDKVFLNIGNSFNEYSSHFECKVNGSYVFTAHLLGQENHDAFVMFMLNAEPQVPLHGDKRAGYGSASNTIYLRLKEADHVWLRLKKDSAILSDYITFSGHLLFPD</sequence>
<evidence type="ECO:0000256" key="2">
    <source>
        <dbReference type="ARBA" id="ARBA00022525"/>
    </source>
</evidence>
<feature type="compositionally biased region" description="Basic and acidic residues" evidence="4">
    <location>
        <begin position="63"/>
        <end position="75"/>
    </location>
</feature>
<keyword evidence="2" id="KW-0964">Secreted</keyword>